<comment type="caution">
    <text evidence="2">The sequence shown here is derived from an EMBL/GenBank/DDBJ whole genome shotgun (WGS) entry which is preliminary data.</text>
</comment>
<protein>
    <submittedName>
        <fullName evidence="2">Uncharacterized protein</fullName>
    </submittedName>
</protein>
<name>A0A017TEK8_9BACT</name>
<dbReference type="EMBL" id="ASRX01000008">
    <property type="protein sequence ID" value="EYF07728.1"/>
    <property type="molecule type" value="Genomic_DNA"/>
</dbReference>
<evidence type="ECO:0000313" key="2">
    <source>
        <dbReference type="EMBL" id="EYF07728.1"/>
    </source>
</evidence>
<dbReference type="AlphaFoldDB" id="A0A017TEK8"/>
<evidence type="ECO:0000313" key="3">
    <source>
        <dbReference type="Proteomes" id="UP000019678"/>
    </source>
</evidence>
<dbReference type="Proteomes" id="UP000019678">
    <property type="component" value="Unassembled WGS sequence"/>
</dbReference>
<evidence type="ECO:0000256" key="1">
    <source>
        <dbReference type="SAM" id="MobiDB-lite"/>
    </source>
</evidence>
<organism evidence="2 3">
    <name type="scientific">Chondromyces apiculatus DSM 436</name>
    <dbReference type="NCBI Taxonomy" id="1192034"/>
    <lineage>
        <taxon>Bacteria</taxon>
        <taxon>Pseudomonadati</taxon>
        <taxon>Myxococcota</taxon>
        <taxon>Polyangia</taxon>
        <taxon>Polyangiales</taxon>
        <taxon>Polyangiaceae</taxon>
        <taxon>Chondromyces</taxon>
    </lineage>
</organism>
<dbReference type="STRING" id="1192034.CAP_8229"/>
<reference evidence="2 3" key="1">
    <citation type="submission" date="2013-05" db="EMBL/GenBank/DDBJ databases">
        <title>Genome assembly of Chondromyces apiculatus DSM 436.</title>
        <authorList>
            <person name="Sharma G."/>
            <person name="Khatri I."/>
            <person name="Kaur C."/>
            <person name="Mayilraj S."/>
            <person name="Subramanian S."/>
        </authorList>
    </citation>
    <scope>NUCLEOTIDE SEQUENCE [LARGE SCALE GENOMIC DNA]</scope>
    <source>
        <strain evidence="2 3">DSM 436</strain>
    </source>
</reference>
<gene>
    <name evidence="2" type="ORF">CAP_8229</name>
</gene>
<accession>A0A017TEK8</accession>
<keyword evidence="3" id="KW-1185">Reference proteome</keyword>
<feature type="region of interest" description="Disordered" evidence="1">
    <location>
        <begin position="1"/>
        <end position="37"/>
    </location>
</feature>
<proteinExistence type="predicted"/>
<sequence>MRKQAENRAVRAGMRDAMGPGAAASAMRGDPARTGAP</sequence>